<protein>
    <submittedName>
        <fullName evidence="2">Uncharacterized protein</fullName>
    </submittedName>
</protein>
<feature type="compositionally biased region" description="Polar residues" evidence="1">
    <location>
        <begin position="595"/>
        <end position="609"/>
    </location>
</feature>
<accession>A0A4R2C3J8</accession>
<evidence type="ECO:0000313" key="2">
    <source>
        <dbReference type="EMBL" id="TCN34928.1"/>
    </source>
</evidence>
<keyword evidence="3" id="KW-1185">Reference proteome</keyword>
<dbReference type="EMBL" id="SLVX01000031">
    <property type="protein sequence ID" value="TCN34928.1"/>
    <property type="molecule type" value="Genomic_DNA"/>
</dbReference>
<dbReference type="AlphaFoldDB" id="A0A4R2C3J8"/>
<dbReference type="Proteomes" id="UP000295351">
    <property type="component" value="Unassembled WGS sequence"/>
</dbReference>
<evidence type="ECO:0000313" key="3">
    <source>
        <dbReference type="Proteomes" id="UP000295351"/>
    </source>
</evidence>
<sequence>MATLQQLETALINADAAGDTEAATELAREVGRMRREQSVAQDPSPEGDGLALNATAGLNQGIYNTLGAPVDFSRWLINKGIEGANYVTGSEMSTIPTDSFGGSESISSMFGAVGVPEPKDIQALTPEERVARGVGEGVGYTVTPAGIVGGAARTGALTGRALDTATRMFGPSNSVGRMVGDAIVGGASGAGATVAMEATPDEYDALAGIGGGMAGGGVGAVAAGVPAMLQSGYRMTRDAAAPLYQAGRERLAARQLADSATDLTAFRRSLEEPAADLVAGSQPTTFQATGDMGIGGLERGIQTKRPEAFQQRRVDQNSARLAALEGVQRDGSPEKVADAARQIVQAVSERAQAVYDDVVTRATAKADEAAANARRPVEDAAGGLGILSQRMGEGVGARASGDAMRSSLEEARAAAKAAERSLWEAVDPDGSLALPAQNTRQQAGKLIAELPRSAKPPSGEEAAIFDVVDQYGDTIPFSELTALQSRIKTEMRAEKMNNGESTAWGRLSMLSKATDADIEMAVAGRIQQEAQAVANGQMAEADTLAARWGSLVEQSRNRWLENRGRGAGEGAFESTGTVGAGRQAFISPASGGGSQARSGHNDASGNPGVQETGLLPNFDPGARDRLDAARAATRERAETFDNKTLGPMRRRPAYTAPYDMAAETVPAKVFYGRPESARAIDQYRRAVGQEVADRQIQQYAVSRLRQVAFNADGSVNLSKLDTWRRSHADALAKLPALRQQVDQLAMSARGLADRTEAAARIGKDATKASNAEIAAAARRQRLMTDAAQRSRLGKVMNADSGEAVVRQIGNVFARQDAGSEMMKLNLATRGDPEARAGLRRAVVDHILGKFVGNAEAGTSGQSLIRGEAFQTFVKEKVGALRSAGFTDDEIRTIQNIAADIRRSNRSISAVRIPGSSNTAQDIYAAAKSDAAGSVLSRILGAYATGGSIVSAVGGKMASALREAGFQSVDDILADALLNPARAKLLLQQMPKNVESGALDRLTELYRRVPVATAGTVQDGGERQKKAARLGGGNQTHQWIAQRLSTFGEMGDDEISGVMDALRSDRSGATGRLMKDLIGLERMNLSEADKAAAIRYILEGTLGQTPNTPASRWRGQGNGDTDKMPLEITVPIGVR</sequence>
<comment type="caution">
    <text evidence="2">The sequence shown here is derived from an EMBL/GenBank/DDBJ whole genome shotgun (WGS) entry which is preliminary data.</text>
</comment>
<gene>
    <name evidence="2" type="ORF">EV665_1317</name>
</gene>
<dbReference type="RefSeq" id="WP_133036668.1">
    <property type="nucleotide sequence ID" value="NZ_BAABEI010000012.1"/>
</dbReference>
<feature type="region of interest" description="Disordered" evidence="1">
    <location>
        <begin position="587"/>
        <end position="621"/>
    </location>
</feature>
<proteinExistence type="predicted"/>
<evidence type="ECO:0000256" key="1">
    <source>
        <dbReference type="SAM" id="MobiDB-lite"/>
    </source>
</evidence>
<reference evidence="2 3" key="1">
    <citation type="submission" date="2019-03" db="EMBL/GenBank/DDBJ databases">
        <title>Genomic Encyclopedia of Type Strains, Phase IV (KMG-IV): sequencing the most valuable type-strain genomes for metagenomic binning, comparative biology and taxonomic classification.</title>
        <authorList>
            <person name="Goeker M."/>
        </authorList>
    </citation>
    <scope>NUCLEOTIDE SEQUENCE [LARGE SCALE GENOMIC DNA]</scope>
    <source>
        <strain evidence="2 3">DSM 18401</strain>
    </source>
</reference>
<name>A0A4R2C3J8_SHIGR</name>
<organism evidence="2 3">
    <name type="scientific">Shinella granuli</name>
    <dbReference type="NCBI Taxonomy" id="323621"/>
    <lineage>
        <taxon>Bacteria</taxon>
        <taxon>Pseudomonadati</taxon>
        <taxon>Pseudomonadota</taxon>
        <taxon>Alphaproteobacteria</taxon>
        <taxon>Hyphomicrobiales</taxon>
        <taxon>Rhizobiaceae</taxon>
        <taxon>Shinella</taxon>
    </lineage>
</organism>